<dbReference type="Pfam" id="PF08750">
    <property type="entry name" value="CNP1"/>
    <property type="match status" value="1"/>
</dbReference>
<reference evidence="3 4" key="1">
    <citation type="submission" date="2023-07" db="EMBL/GenBank/DDBJ databases">
        <authorList>
            <person name="Peeters C."/>
        </authorList>
    </citation>
    <scope>NUCLEOTIDE SEQUENCE [LARGE SCALE GENOMIC DNA]</scope>
    <source>
        <strain evidence="3 4">LMG 18101</strain>
    </source>
</reference>
<evidence type="ECO:0000313" key="3">
    <source>
        <dbReference type="EMBL" id="CAJ0816959.1"/>
    </source>
</evidence>
<dbReference type="InterPro" id="IPR014861">
    <property type="entry name" value="CNP1-like_dom"/>
</dbReference>
<evidence type="ECO:0000256" key="1">
    <source>
        <dbReference type="SAM" id="SignalP"/>
    </source>
</evidence>
<dbReference type="PROSITE" id="PS51257">
    <property type="entry name" value="PROKAR_LIPOPROTEIN"/>
    <property type="match status" value="1"/>
</dbReference>
<dbReference type="RefSeq" id="WP_199031441.1">
    <property type="nucleotide sequence ID" value="NZ_CATZLL010000009.1"/>
</dbReference>
<feature type="domain" description="CNP1-like uncharacterised" evidence="2">
    <location>
        <begin position="46"/>
        <end position="142"/>
    </location>
</feature>
<feature type="chain" id="PRO_5045868672" description="CNP1-like uncharacterized domain-containing protein" evidence="1">
    <location>
        <begin position="32"/>
        <end position="213"/>
    </location>
</feature>
<gene>
    <name evidence="3" type="ORF">LMG18101_03109</name>
</gene>
<evidence type="ECO:0000313" key="4">
    <source>
        <dbReference type="Proteomes" id="UP001189757"/>
    </source>
</evidence>
<feature type="signal peptide" evidence="1">
    <location>
        <begin position="1"/>
        <end position="31"/>
    </location>
</feature>
<proteinExistence type="predicted"/>
<comment type="caution">
    <text evidence="3">The sequence shown here is derived from an EMBL/GenBank/DDBJ whole genome shotgun (WGS) entry which is preliminary data.</text>
</comment>
<dbReference type="Proteomes" id="UP001189757">
    <property type="component" value="Unassembled WGS sequence"/>
</dbReference>
<protein>
    <recommendedName>
        <fullName evidence="2">CNP1-like uncharacterized domain-containing protein</fullName>
    </recommendedName>
</protein>
<accession>A0ABN9JNT6</accession>
<dbReference type="EMBL" id="CATZLL010000009">
    <property type="protein sequence ID" value="CAJ0816959.1"/>
    <property type="molecule type" value="Genomic_DNA"/>
</dbReference>
<sequence length="213" mass="23039">MNVKTTTRGAHRALVPLALATALALTACGHAPTGNIEDKLLMDPFNDKPFKEDAVTFPAPPVDRDAVPFDVGGRSESPLRFAIDPKSVSIGKDNVVRYTVLITSKTGARNVNYEGLRCDTAERRIYATLRNDTNQWIGNRAVDMNETANAESASMNAYKPATDWQRVGSGGPTDYASALMRSYFCDVRSVAGDGKPATLVRRLKDSGRGFTGP</sequence>
<keyword evidence="1" id="KW-0732">Signal</keyword>
<evidence type="ECO:0000259" key="2">
    <source>
        <dbReference type="Pfam" id="PF08750"/>
    </source>
</evidence>
<keyword evidence="4" id="KW-1185">Reference proteome</keyword>
<organism evidence="3 4">
    <name type="scientific">Ralstonia flaminis</name>
    <dbReference type="NCBI Taxonomy" id="3058597"/>
    <lineage>
        <taxon>Bacteria</taxon>
        <taxon>Pseudomonadati</taxon>
        <taxon>Pseudomonadota</taxon>
        <taxon>Betaproteobacteria</taxon>
        <taxon>Burkholderiales</taxon>
        <taxon>Burkholderiaceae</taxon>
        <taxon>Ralstonia</taxon>
    </lineage>
</organism>
<name>A0ABN9JNT6_9RALS</name>